<dbReference type="PANTHER" id="PTHR43289">
    <property type="entry name" value="MITOGEN-ACTIVATED PROTEIN KINASE KINASE KINASE 20-RELATED"/>
    <property type="match status" value="1"/>
</dbReference>
<dbReference type="CDD" id="cd14014">
    <property type="entry name" value="STKc_PknB_like"/>
    <property type="match status" value="1"/>
</dbReference>
<organism evidence="11 12">
    <name type="scientific">Enhygromyxa salina</name>
    <dbReference type="NCBI Taxonomy" id="215803"/>
    <lineage>
        <taxon>Bacteria</taxon>
        <taxon>Pseudomonadati</taxon>
        <taxon>Myxococcota</taxon>
        <taxon>Polyangia</taxon>
        <taxon>Nannocystales</taxon>
        <taxon>Nannocystaceae</taxon>
        <taxon>Enhygromyxa</taxon>
    </lineage>
</organism>
<evidence type="ECO:0000256" key="3">
    <source>
        <dbReference type="ARBA" id="ARBA00022737"/>
    </source>
</evidence>
<evidence type="ECO:0000259" key="10">
    <source>
        <dbReference type="PROSITE" id="PS50011"/>
    </source>
</evidence>
<dbReference type="Gene3D" id="2.130.10.10">
    <property type="entry name" value="YVTN repeat-like/Quinoprotein amine dehydrogenase"/>
    <property type="match status" value="2"/>
</dbReference>
<proteinExistence type="predicted"/>
<dbReference type="Gene3D" id="1.10.510.10">
    <property type="entry name" value="Transferase(Phosphotransferase) domain 1"/>
    <property type="match status" value="1"/>
</dbReference>
<evidence type="ECO:0000256" key="4">
    <source>
        <dbReference type="ARBA" id="ARBA00022741"/>
    </source>
</evidence>
<dbReference type="InterPro" id="IPR017441">
    <property type="entry name" value="Protein_kinase_ATP_BS"/>
</dbReference>
<evidence type="ECO:0000313" key="12">
    <source>
        <dbReference type="Proteomes" id="UP000238823"/>
    </source>
</evidence>
<dbReference type="PROSITE" id="PS50011">
    <property type="entry name" value="PROTEIN_KINASE_DOM"/>
    <property type="match status" value="1"/>
</dbReference>
<evidence type="ECO:0000313" key="11">
    <source>
        <dbReference type="EMBL" id="PRQ06905.1"/>
    </source>
</evidence>
<gene>
    <name evidence="11" type="primary">spk1_14</name>
    <name evidence="11" type="ORF">ENSA7_34430</name>
</gene>
<dbReference type="InterPro" id="IPR011042">
    <property type="entry name" value="6-blade_b-propeller_TolB-like"/>
</dbReference>
<dbReference type="SUPFAM" id="SSF50978">
    <property type="entry name" value="WD40 repeat-like"/>
    <property type="match status" value="1"/>
</dbReference>
<dbReference type="InterPro" id="IPR015943">
    <property type="entry name" value="WD40/YVTN_repeat-like_dom_sf"/>
</dbReference>
<sequence>MHSDSLQRSLRAGTPTGHTPTVALAETPTEGIMESTLDSAEQVDGVEQRRLRNLVHERVFGEAPDVVTIGRFLVLERIGSGAMGAVFSAYDKELDRKIAIKLLHEQTNTNPARLVREAQVLARLSHPNVVQVLEVGVSQSQVFVAMEYVEGQSLREWVRASQRSVAQIIDVYLQAGRGLAAAHAAGIVHRDFKPDNVIVGDDGRVRVVDFGVARRTAEGPPTTESPLEDEPDAEPFHPTDTLTRTGRVVGTPAYMAPEQHTGGELDGRTDQFGFCVSLYESLYRARPFVGNTYAKLVANVVAGSIVTPTSDKAPRWLRELLTRGLSREPGQRFPDMDALLRELARDRETRRRRRVGLAVLGAATLVAALAWTEREHEHAAVSEALASEAQSEGQRADQAELDLLRRQDAVILAEAGLALPDDPGLALERLRQLSDDMPWPGAARTLASDARQLGVPLSSMQLPESLTVGPMSDDGRRSMLIEHGTREIWMLDVELGKTWSTGLKLTHDAYAISSDGRFIGVGERVNGHTVLALHDVQLGLTQRLQIPEDREPVVVWLAPDGARVAGQTSDGRTWIMDRSGMIQDLGPRNLAGVVFVPERDALVGVDEEARLVLVSPGAEARVIARDVAAPIRPSPAGDRVAVRSGTGLRVVPLDGGEPRELSASGDDQIWYSAWDPLGQQLAASYTTRGGVVFDVDGDARTELRKRESPFRWFAFSRDGSKLAFASEGDAFVTWLPDGHSERYPGHEAMGWGYFDSHDHLRTIDWQGTLRVWSTQPRHLVRRVPGPAQVVAWSSRDLLALGTFSGLAVTGLDGSEPGSDPIWESLEHGAASGVAWSADGSQLASIHTDGSVRSWTHEGDLIATSSAEHGRGSAATFLADDRLAWIEDGVGVHVGELGAGASELWPVPELTTCKSVERDAARGWLWVAGWSTGHIGLVVAFDERTGAEVYRGHLSRDGLIDLAVLADGRLVYATFLGDVVLLDPGTGQRSRLGSHHAQVFGVAADPLGGVVYSASLDGSARVWELETGRFRALRVDEDSDMHVHVQAMGIAVAPGGGRFASSYSDATVRIWGDDLPHDWPALREWLATQPE</sequence>
<reference evidence="11 12" key="1">
    <citation type="submission" date="2018-03" db="EMBL/GenBank/DDBJ databases">
        <title>Draft Genome Sequences of the Obligatory Marine Myxobacteria Enhygromyxa salina SWB007.</title>
        <authorList>
            <person name="Poehlein A."/>
            <person name="Moghaddam J.A."/>
            <person name="Harms H."/>
            <person name="Alanjari M."/>
            <person name="Koenig G.M."/>
            <person name="Daniel R."/>
            <person name="Schaeberle T.F."/>
        </authorList>
    </citation>
    <scope>NUCLEOTIDE SEQUENCE [LARGE SCALE GENOMIC DNA]</scope>
    <source>
        <strain evidence="11 12">SWB007</strain>
    </source>
</reference>
<dbReference type="Gene3D" id="2.120.10.30">
    <property type="entry name" value="TolB, C-terminal domain"/>
    <property type="match status" value="1"/>
</dbReference>
<dbReference type="InterPro" id="IPR001680">
    <property type="entry name" value="WD40_rpt"/>
</dbReference>
<keyword evidence="4 8" id="KW-0547">Nucleotide-binding</keyword>
<name>A0A2S9YP81_9BACT</name>
<dbReference type="SUPFAM" id="SSF69322">
    <property type="entry name" value="Tricorn protease domain 2"/>
    <property type="match status" value="1"/>
</dbReference>
<dbReference type="PROSITE" id="PS00678">
    <property type="entry name" value="WD_REPEATS_1"/>
    <property type="match status" value="1"/>
</dbReference>
<evidence type="ECO:0000256" key="1">
    <source>
        <dbReference type="ARBA" id="ARBA00022574"/>
    </source>
</evidence>
<feature type="region of interest" description="Disordered" evidence="9">
    <location>
        <begin position="214"/>
        <end position="244"/>
    </location>
</feature>
<dbReference type="InterPro" id="IPR008271">
    <property type="entry name" value="Ser/Thr_kinase_AS"/>
</dbReference>
<dbReference type="AlphaFoldDB" id="A0A2S9YP81"/>
<dbReference type="PANTHER" id="PTHR43289:SF6">
    <property type="entry name" value="SERINE_THREONINE-PROTEIN KINASE NEKL-3"/>
    <property type="match status" value="1"/>
</dbReference>
<evidence type="ECO:0000256" key="6">
    <source>
        <dbReference type="ARBA" id="ARBA00022840"/>
    </source>
</evidence>
<dbReference type="SMART" id="SM00320">
    <property type="entry name" value="WD40"/>
    <property type="match status" value="3"/>
</dbReference>
<dbReference type="SUPFAM" id="SSF82171">
    <property type="entry name" value="DPP6 N-terminal domain-like"/>
    <property type="match status" value="1"/>
</dbReference>
<feature type="binding site" evidence="8">
    <location>
        <position position="101"/>
    </location>
    <ligand>
        <name>ATP</name>
        <dbReference type="ChEBI" id="CHEBI:30616"/>
    </ligand>
</feature>
<dbReference type="InterPro" id="IPR036322">
    <property type="entry name" value="WD40_repeat_dom_sf"/>
</dbReference>
<dbReference type="GO" id="GO:0004674">
    <property type="term" value="F:protein serine/threonine kinase activity"/>
    <property type="evidence" value="ECO:0007669"/>
    <property type="project" value="UniProtKB-EC"/>
</dbReference>
<dbReference type="EMBL" id="PVNL01000064">
    <property type="protein sequence ID" value="PRQ06905.1"/>
    <property type="molecule type" value="Genomic_DNA"/>
</dbReference>
<dbReference type="Gene3D" id="3.30.200.20">
    <property type="entry name" value="Phosphorylase Kinase, domain 1"/>
    <property type="match status" value="1"/>
</dbReference>
<protein>
    <submittedName>
        <fullName evidence="11">Serine/threonine-protein kinase PK-1</fullName>
        <ecNumber evidence="11">2.7.11.1</ecNumber>
    </submittedName>
</protein>
<keyword evidence="2 11" id="KW-0808">Transferase</keyword>
<feature type="repeat" description="WD" evidence="7">
    <location>
        <begin position="991"/>
        <end position="1032"/>
    </location>
</feature>
<dbReference type="Proteomes" id="UP000238823">
    <property type="component" value="Unassembled WGS sequence"/>
</dbReference>
<evidence type="ECO:0000256" key="8">
    <source>
        <dbReference type="PROSITE-ProRule" id="PRU10141"/>
    </source>
</evidence>
<dbReference type="PROSITE" id="PS50294">
    <property type="entry name" value="WD_REPEATS_REGION"/>
    <property type="match status" value="1"/>
</dbReference>
<dbReference type="InterPro" id="IPR019775">
    <property type="entry name" value="WD40_repeat_CS"/>
</dbReference>
<dbReference type="PROSITE" id="PS00107">
    <property type="entry name" value="PROTEIN_KINASE_ATP"/>
    <property type="match status" value="1"/>
</dbReference>
<evidence type="ECO:0000256" key="2">
    <source>
        <dbReference type="ARBA" id="ARBA00022679"/>
    </source>
</evidence>
<dbReference type="PROSITE" id="PS00108">
    <property type="entry name" value="PROTEIN_KINASE_ST"/>
    <property type="match status" value="1"/>
</dbReference>
<evidence type="ECO:0000256" key="9">
    <source>
        <dbReference type="SAM" id="MobiDB-lite"/>
    </source>
</evidence>
<evidence type="ECO:0000256" key="7">
    <source>
        <dbReference type="PROSITE-ProRule" id="PRU00221"/>
    </source>
</evidence>
<dbReference type="GO" id="GO:0005524">
    <property type="term" value="F:ATP binding"/>
    <property type="evidence" value="ECO:0007669"/>
    <property type="project" value="UniProtKB-UniRule"/>
</dbReference>
<accession>A0A2S9YP81</accession>
<evidence type="ECO:0000256" key="5">
    <source>
        <dbReference type="ARBA" id="ARBA00022777"/>
    </source>
</evidence>
<dbReference type="EC" id="2.7.11.1" evidence="11"/>
<comment type="caution">
    <text evidence="11">The sequence shown here is derived from an EMBL/GenBank/DDBJ whole genome shotgun (WGS) entry which is preliminary data.</text>
</comment>
<keyword evidence="6 8" id="KW-0067">ATP-binding</keyword>
<keyword evidence="3" id="KW-0677">Repeat</keyword>
<keyword evidence="1 7" id="KW-0853">WD repeat</keyword>
<dbReference type="PROSITE" id="PS50082">
    <property type="entry name" value="WD_REPEATS_2"/>
    <property type="match status" value="1"/>
</dbReference>
<feature type="region of interest" description="Disordered" evidence="9">
    <location>
        <begin position="1"/>
        <end position="24"/>
    </location>
</feature>
<dbReference type="InterPro" id="IPR000719">
    <property type="entry name" value="Prot_kinase_dom"/>
</dbReference>
<dbReference type="SUPFAM" id="SSF56112">
    <property type="entry name" value="Protein kinase-like (PK-like)"/>
    <property type="match status" value="1"/>
</dbReference>
<dbReference type="Pfam" id="PF00400">
    <property type="entry name" value="WD40"/>
    <property type="match status" value="1"/>
</dbReference>
<dbReference type="Pfam" id="PF00069">
    <property type="entry name" value="Pkinase"/>
    <property type="match status" value="1"/>
</dbReference>
<dbReference type="InterPro" id="IPR011009">
    <property type="entry name" value="Kinase-like_dom_sf"/>
</dbReference>
<keyword evidence="5 11" id="KW-0418">Kinase</keyword>
<feature type="domain" description="Protein kinase" evidence="10">
    <location>
        <begin position="72"/>
        <end position="344"/>
    </location>
</feature>